<evidence type="ECO:0000313" key="2">
    <source>
        <dbReference type="EMBL" id="MBB4045808.1"/>
    </source>
</evidence>
<accession>A0A840D5S2</accession>
<dbReference type="EMBL" id="JACIER010000018">
    <property type="protein sequence ID" value="MBB4045808.1"/>
    <property type="molecule type" value="Genomic_DNA"/>
</dbReference>
<name>A0A840D5S2_9BACE</name>
<dbReference type="Proteomes" id="UP000560658">
    <property type="component" value="Unassembled WGS sequence"/>
</dbReference>
<keyword evidence="3" id="KW-1185">Reference proteome</keyword>
<dbReference type="RefSeq" id="WP_044163738.1">
    <property type="nucleotide sequence ID" value="NZ_JACIER010000018.1"/>
</dbReference>
<proteinExistence type="predicted"/>
<feature type="transmembrane region" description="Helical" evidence="1">
    <location>
        <begin position="36"/>
        <end position="69"/>
    </location>
</feature>
<comment type="caution">
    <text evidence="2">The sequence shown here is derived from an EMBL/GenBank/DDBJ whole genome shotgun (WGS) entry which is preliminary data.</text>
</comment>
<keyword evidence="1" id="KW-1133">Transmembrane helix</keyword>
<evidence type="ECO:0000256" key="1">
    <source>
        <dbReference type="SAM" id="Phobius"/>
    </source>
</evidence>
<dbReference type="AlphaFoldDB" id="A0A840D5S2"/>
<organism evidence="2 3">
    <name type="scientific">Bacteroides reticulotermitis</name>
    <dbReference type="NCBI Taxonomy" id="1133319"/>
    <lineage>
        <taxon>Bacteria</taxon>
        <taxon>Pseudomonadati</taxon>
        <taxon>Bacteroidota</taxon>
        <taxon>Bacteroidia</taxon>
        <taxon>Bacteroidales</taxon>
        <taxon>Bacteroidaceae</taxon>
        <taxon>Bacteroides</taxon>
    </lineage>
</organism>
<keyword evidence="1" id="KW-0472">Membrane</keyword>
<keyword evidence="1" id="KW-0812">Transmembrane</keyword>
<gene>
    <name evidence="2" type="ORF">GGR06_003630</name>
</gene>
<sequence>MKLQFIANICKSAVTLLITTGIFLLCLKGIVPVHTIFLLFVAGGIIRFLIQIISTFMTILFILIVIGMLV</sequence>
<evidence type="ECO:0000313" key="3">
    <source>
        <dbReference type="Proteomes" id="UP000560658"/>
    </source>
</evidence>
<protein>
    <submittedName>
        <fullName evidence="2">Uncharacterized protein</fullName>
    </submittedName>
</protein>
<feature type="transmembrane region" description="Helical" evidence="1">
    <location>
        <begin position="12"/>
        <end position="30"/>
    </location>
</feature>
<reference evidence="2" key="1">
    <citation type="submission" date="2020-08" db="EMBL/GenBank/DDBJ databases">
        <title>Genomic Encyclopedia of Type Strains, Phase IV (KMG-IV): sequencing the most valuable type-strain genomes for metagenomic binning, comparative biology and taxonomic classification.</title>
        <authorList>
            <person name="Goeker M."/>
        </authorList>
    </citation>
    <scope>NUCLEOTIDE SEQUENCE [LARGE SCALE GENOMIC DNA]</scope>
    <source>
        <strain evidence="2">DSM 105720</strain>
    </source>
</reference>